<feature type="compositionally biased region" description="Basic residues" evidence="1">
    <location>
        <begin position="328"/>
        <end position="344"/>
    </location>
</feature>
<evidence type="ECO:0000313" key="4">
    <source>
        <dbReference type="Proteomes" id="UP001456524"/>
    </source>
</evidence>
<reference evidence="3 4" key="1">
    <citation type="journal article" date="2022" name="G3 (Bethesda)">
        <title>Enemy or ally: a genomic approach to elucidate the lifestyle of Phyllosticta citrichinaensis.</title>
        <authorList>
            <person name="Buijs V.A."/>
            <person name="Groenewald J.Z."/>
            <person name="Haridas S."/>
            <person name="LaButti K.M."/>
            <person name="Lipzen A."/>
            <person name="Martin F.M."/>
            <person name="Barry K."/>
            <person name="Grigoriev I.V."/>
            <person name="Crous P.W."/>
            <person name="Seidl M.F."/>
        </authorList>
    </citation>
    <scope>NUCLEOTIDE SEQUENCE [LARGE SCALE GENOMIC DNA]</scope>
    <source>
        <strain evidence="3 4">CBS 129764</strain>
    </source>
</reference>
<evidence type="ECO:0000259" key="2">
    <source>
        <dbReference type="Pfam" id="PF25603"/>
    </source>
</evidence>
<organism evidence="3 4">
    <name type="scientific">Phyllosticta citrichinensis</name>
    <dbReference type="NCBI Taxonomy" id="1130410"/>
    <lineage>
        <taxon>Eukaryota</taxon>
        <taxon>Fungi</taxon>
        <taxon>Dikarya</taxon>
        <taxon>Ascomycota</taxon>
        <taxon>Pezizomycotina</taxon>
        <taxon>Dothideomycetes</taxon>
        <taxon>Dothideomycetes incertae sedis</taxon>
        <taxon>Botryosphaeriales</taxon>
        <taxon>Phyllostictaceae</taxon>
        <taxon>Phyllosticta</taxon>
    </lineage>
</organism>
<feature type="compositionally biased region" description="Basic and acidic residues" evidence="1">
    <location>
        <begin position="292"/>
        <end position="308"/>
    </location>
</feature>
<protein>
    <recommendedName>
        <fullName evidence="2">SPT23/MGA2-like DNA-binding domain-containing protein</fullName>
    </recommendedName>
</protein>
<accession>A0ABR1XI00</accession>
<name>A0ABR1XI00_9PEZI</name>
<sequence length="722" mass="78550">MGTYGFKQQQGEPNNSANSFGPFYGHGNDISKFTLGHPNGSGNLHAQGYVQGSARMREYHQGPPEVSQHPQQHVLHQGVLYAPDPLEQHMEQFPSQLKFELSLLSSRVETQFFVTFTLSNAQMGVERVRLPRHLISNARFLAKKEEAANLQTLQLRTLLVSADAMESPEIKLETLKEAATGSQESAREVKICPACINREKKRANRKMNKTKEPWNGNEGKRAVLLSGEEYSTWERRQVENGKIDLQLKMPVRIACYCRHHNSKQGFCIIFTLVDCEGRWVAQGMTPPIYITDNHKDAPVKGEKPEEKTTGSYRVHKRSPPAKAGPKNRSARIQRPAKRISKDVPRKRHIRRLQDMPPMGPNNPPPNLAATLGPVCPPTNGFDPNAGIGQTLASHQPESSSNNGLPLGASAHIPNNPQQPFLGEMLPTQQQPNYAYASANAQPQGERAQNIYNVNFVGMARNVYTNHANYASTFGMNQAQTAGANSLNAPGTNPYPNMAADAGYYHTNGGVDLTAFANTGPYNNVGMGSSNMTPQTEPWNFAVMTPNAPNASALNDGAMGQLNMVPFAEPWNALNNGVMPPNAPDASSSNGGAMGQSNTVVNPNPWDNGNTAAFNFPNIPQVAGGHFGITAGIALPNAANMGSLSPPEVGPAGTVNTYTQDVINTYLWNTVNAGSAGMVVTNTQDQFDPEVWNTADGGIFDAEQEFDEEQEASSMSLNDFEFT</sequence>
<feature type="region of interest" description="Disordered" evidence="1">
    <location>
        <begin position="292"/>
        <end position="344"/>
    </location>
</feature>
<dbReference type="EMBL" id="JBBWUH010000010">
    <property type="protein sequence ID" value="KAK8155752.1"/>
    <property type="molecule type" value="Genomic_DNA"/>
</dbReference>
<evidence type="ECO:0000313" key="3">
    <source>
        <dbReference type="EMBL" id="KAK8155752.1"/>
    </source>
</evidence>
<gene>
    <name evidence="3" type="ORF">IWX90DRAFT_493817</name>
</gene>
<feature type="region of interest" description="Disordered" evidence="1">
    <location>
        <begin position="1"/>
        <end position="23"/>
    </location>
</feature>
<comment type="caution">
    <text evidence="3">The sequence shown here is derived from an EMBL/GenBank/DDBJ whole genome shotgun (WGS) entry which is preliminary data.</text>
</comment>
<feature type="compositionally biased region" description="Polar residues" evidence="1">
    <location>
        <begin position="1"/>
        <end position="19"/>
    </location>
</feature>
<proteinExistence type="predicted"/>
<keyword evidence="4" id="KW-1185">Reference proteome</keyword>
<evidence type="ECO:0000256" key="1">
    <source>
        <dbReference type="SAM" id="MobiDB-lite"/>
    </source>
</evidence>
<feature type="domain" description="SPT23/MGA2-like DNA-binding" evidence="2">
    <location>
        <begin position="105"/>
        <end position="295"/>
    </location>
</feature>
<dbReference type="Proteomes" id="UP001456524">
    <property type="component" value="Unassembled WGS sequence"/>
</dbReference>
<dbReference type="InterPro" id="IPR057962">
    <property type="entry name" value="SPT23_MGA2_DBD"/>
</dbReference>
<dbReference type="Pfam" id="PF25603">
    <property type="entry name" value="SPT23_MGA2_DBD"/>
    <property type="match status" value="1"/>
</dbReference>